<protein>
    <recommendedName>
        <fullName evidence="3">SCP domain-containing protein</fullName>
    </recommendedName>
</protein>
<organism evidence="4 5">
    <name type="scientific">Hymenolepis diminuta</name>
    <name type="common">Rat tapeworm</name>
    <dbReference type="NCBI Taxonomy" id="6216"/>
    <lineage>
        <taxon>Eukaryota</taxon>
        <taxon>Metazoa</taxon>
        <taxon>Spiralia</taxon>
        <taxon>Lophotrochozoa</taxon>
        <taxon>Platyhelminthes</taxon>
        <taxon>Cestoda</taxon>
        <taxon>Eucestoda</taxon>
        <taxon>Cyclophyllidea</taxon>
        <taxon>Hymenolepididae</taxon>
        <taxon>Hymenolepis</taxon>
    </lineage>
</organism>
<evidence type="ECO:0000313" key="5">
    <source>
        <dbReference type="Proteomes" id="UP000321570"/>
    </source>
</evidence>
<keyword evidence="5" id="KW-1185">Reference proteome</keyword>
<dbReference type="SMART" id="SM00198">
    <property type="entry name" value="SCP"/>
    <property type="match status" value="1"/>
</dbReference>
<sequence>MGRLQGGQNFIVVLGILFALLTGCVRPESQAEKPDTLRIITRHQQYRGLLNSAADMIKVTWSNNLEKIAANVVKKCPASREELLSMPQLSKLGVNVGSVPYPTPVRDGYPEDIQTSIIDQWGSERSNYRIEGGCPSAPCNSWWQIVWSKVSHIGCSLNNCGNRTTMVCIYSSRADPETDHPFKVGNGCSACPEGFERCENKMCASESQNPTEPEFQSEAFEKDEDSNDNEGYKEEEPNKDNNSDNNPYAAASGTGGQVLDHESSDSATQFTVPFATFFTLLLLGILA</sequence>
<dbReference type="Proteomes" id="UP000321570">
    <property type="component" value="Unassembled WGS sequence"/>
</dbReference>
<proteinExistence type="predicted"/>
<evidence type="ECO:0000313" key="4">
    <source>
        <dbReference type="EMBL" id="VUZ48644.1"/>
    </source>
</evidence>
<evidence type="ECO:0000256" key="2">
    <source>
        <dbReference type="SAM" id="SignalP"/>
    </source>
</evidence>
<dbReference type="InterPro" id="IPR035940">
    <property type="entry name" value="CAP_sf"/>
</dbReference>
<dbReference type="SUPFAM" id="SSF55797">
    <property type="entry name" value="PR-1-like"/>
    <property type="match status" value="1"/>
</dbReference>
<evidence type="ECO:0000256" key="1">
    <source>
        <dbReference type="SAM" id="MobiDB-lite"/>
    </source>
</evidence>
<feature type="compositionally biased region" description="Basic and acidic residues" evidence="1">
    <location>
        <begin position="230"/>
        <end position="242"/>
    </location>
</feature>
<dbReference type="InterPro" id="IPR001283">
    <property type="entry name" value="CRISP-related"/>
</dbReference>
<feature type="region of interest" description="Disordered" evidence="1">
    <location>
        <begin position="206"/>
        <end position="264"/>
    </location>
</feature>
<dbReference type="PANTHER" id="PTHR10334">
    <property type="entry name" value="CYSTEINE-RICH SECRETORY PROTEIN-RELATED"/>
    <property type="match status" value="1"/>
</dbReference>
<feature type="chain" id="PRO_5021814836" description="SCP domain-containing protein" evidence="2">
    <location>
        <begin position="32"/>
        <end position="287"/>
    </location>
</feature>
<reference evidence="4 5" key="1">
    <citation type="submission" date="2019-07" db="EMBL/GenBank/DDBJ databases">
        <authorList>
            <person name="Jastrzebski P J."/>
            <person name="Paukszto L."/>
            <person name="Jastrzebski P J."/>
        </authorList>
    </citation>
    <scope>NUCLEOTIDE SEQUENCE [LARGE SCALE GENOMIC DNA]</scope>
    <source>
        <strain evidence="4 5">WMS-il1</strain>
    </source>
</reference>
<dbReference type="CDD" id="cd05380">
    <property type="entry name" value="CAP_euk"/>
    <property type="match status" value="1"/>
</dbReference>
<keyword evidence="2" id="KW-0732">Signal</keyword>
<dbReference type="AlphaFoldDB" id="A0A564YQ18"/>
<dbReference type="Gene3D" id="3.40.33.10">
    <property type="entry name" value="CAP"/>
    <property type="match status" value="1"/>
</dbReference>
<name>A0A564YQ18_HYMDI</name>
<dbReference type="Pfam" id="PF00188">
    <property type="entry name" value="CAP"/>
    <property type="match status" value="1"/>
</dbReference>
<accession>A0A564YQ18</accession>
<dbReference type="PROSITE" id="PS51257">
    <property type="entry name" value="PROKAR_LIPOPROTEIN"/>
    <property type="match status" value="1"/>
</dbReference>
<gene>
    <name evidence="4" type="ORF">WMSIL1_LOCUS7889</name>
</gene>
<dbReference type="InterPro" id="IPR014044">
    <property type="entry name" value="CAP_dom"/>
</dbReference>
<evidence type="ECO:0000259" key="3">
    <source>
        <dbReference type="SMART" id="SM00198"/>
    </source>
</evidence>
<feature type="domain" description="SCP" evidence="3">
    <location>
        <begin position="35"/>
        <end position="178"/>
    </location>
</feature>
<dbReference type="EMBL" id="CABIJS010000299">
    <property type="protein sequence ID" value="VUZ48644.1"/>
    <property type="molecule type" value="Genomic_DNA"/>
</dbReference>
<feature type="signal peptide" evidence="2">
    <location>
        <begin position="1"/>
        <end position="31"/>
    </location>
</feature>